<sequence>MSYNTGNTVPSTDARDFMGNVRNLDLAINTESLTWSDRRGIQRKTWAGLEAEFFAWLGASSFELPALEYTGTGPLQVLRPTQLIYRTGFPETYYSVKPSESFPATLSGSWASDEERLVLRSDGALALGTAALLNAGTGPDDLPKRSQADQLYQPKAATLSSLADLNGTADRLPYFTGEDAMALAVLSTFARTLLDDEDAASARATLGAASAEAVESLAIKSMYEVTTEFTLGGLLTLAHGLGAAPRILQVEAVCTSAIAGYVVGDVFPLAFGYAGTTGSSGLFGRIDATQLRIRVGTQGAGIVLNADTGGGGSTYITPTNFNLRIKAFA</sequence>
<dbReference type="AlphaFoldDB" id="A0A061JKJ3"/>
<dbReference type="OrthoDB" id="7032869at2"/>
<name>A0A061JKJ3_STUST</name>
<organism evidence="1 2">
    <name type="scientific">Stutzerimonas stutzeri KOS6</name>
    <dbReference type="NCBI Taxonomy" id="1218352"/>
    <lineage>
        <taxon>Bacteria</taxon>
        <taxon>Pseudomonadati</taxon>
        <taxon>Pseudomonadota</taxon>
        <taxon>Gammaproteobacteria</taxon>
        <taxon>Pseudomonadales</taxon>
        <taxon>Pseudomonadaceae</taxon>
        <taxon>Stutzerimonas</taxon>
    </lineage>
</organism>
<protein>
    <submittedName>
        <fullName evidence="1">Uncharacterized protein</fullName>
    </submittedName>
</protein>
<proteinExistence type="predicted"/>
<accession>A0A061JKJ3</accession>
<dbReference type="RefSeq" id="WP_024162146.1">
    <property type="nucleotide sequence ID" value="NZ_KK020676.1"/>
</dbReference>
<dbReference type="EMBL" id="AMCZ02000057">
    <property type="protein sequence ID" value="EWC39048.1"/>
    <property type="molecule type" value="Genomic_DNA"/>
</dbReference>
<evidence type="ECO:0000313" key="1">
    <source>
        <dbReference type="EMBL" id="EWC39048.1"/>
    </source>
</evidence>
<evidence type="ECO:0000313" key="2">
    <source>
        <dbReference type="Proteomes" id="UP000026923"/>
    </source>
</evidence>
<dbReference type="Proteomes" id="UP000026923">
    <property type="component" value="Unassembled WGS sequence"/>
</dbReference>
<dbReference type="HOGENOM" id="CLU_844325_0_0_6"/>
<reference evidence="1 2" key="1">
    <citation type="journal article" date="2013" name="Genome Announc.">
        <title>Draft Genome of the Nitrogen-Fixing Bacterium Pseudomonas stutzeri Strain KOS6 Isolated from Industrial Hydrocarbon Sludge.</title>
        <authorList>
            <person name="Grigoryeva T.V."/>
            <person name="Laikov A.V."/>
            <person name="Naumova R.P."/>
            <person name="Manolov A.I."/>
            <person name="Larin A.K."/>
            <person name="Karpova I.Y."/>
            <person name="Semashko T.A."/>
            <person name="Alexeev D.G."/>
            <person name="Kostryukova E.S."/>
            <person name="Muller R."/>
            <person name="Govorun V.M."/>
        </authorList>
    </citation>
    <scope>NUCLEOTIDE SEQUENCE [LARGE SCALE GENOMIC DNA]</scope>
    <source>
        <strain evidence="1 2">KOS6</strain>
    </source>
</reference>
<gene>
    <name evidence="1" type="ORF">B597_022210</name>
</gene>
<comment type="caution">
    <text evidence="1">The sequence shown here is derived from an EMBL/GenBank/DDBJ whole genome shotgun (WGS) entry which is preliminary data.</text>
</comment>